<dbReference type="OrthoDB" id="6776719at2759"/>
<reference evidence="1" key="1">
    <citation type="submission" date="2019-08" db="EMBL/GenBank/DDBJ databases">
        <title>The genome of the North American firefly Photinus pyralis.</title>
        <authorList>
            <consortium name="Photinus pyralis genome working group"/>
            <person name="Fallon T.R."/>
            <person name="Sander Lower S.E."/>
            <person name="Weng J.-K."/>
        </authorList>
    </citation>
    <scope>NUCLEOTIDE SEQUENCE</scope>
    <source>
        <strain evidence="1">TRF0915ILg1</strain>
        <tissue evidence="1">Whole body</tissue>
    </source>
</reference>
<dbReference type="Proteomes" id="UP000801492">
    <property type="component" value="Unassembled WGS sequence"/>
</dbReference>
<evidence type="ECO:0000313" key="2">
    <source>
        <dbReference type="Proteomes" id="UP000801492"/>
    </source>
</evidence>
<sequence>MVENLMKSGEREKNVSNRILISPQQVPDFVKQEFRELFSPTAKNFFRIFNISTNFLTEDIDCWETHEKYKFGRQAVPNLNSDTA</sequence>
<accession>A0A8K0CHY2</accession>
<dbReference type="EMBL" id="VTPC01082220">
    <property type="protein sequence ID" value="KAF2887694.1"/>
    <property type="molecule type" value="Genomic_DNA"/>
</dbReference>
<comment type="caution">
    <text evidence="1">The sequence shown here is derived from an EMBL/GenBank/DDBJ whole genome shotgun (WGS) entry which is preliminary data.</text>
</comment>
<gene>
    <name evidence="1" type="ORF">ILUMI_18479</name>
</gene>
<evidence type="ECO:0000313" key="1">
    <source>
        <dbReference type="EMBL" id="KAF2887694.1"/>
    </source>
</evidence>
<protein>
    <submittedName>
        <fullName evidence="1">Uncharacterized protein</fullName>
    </submittedName>
</protein>
<dbReference type="AlphaFoldDB" id="A0A8K0CHY2"/>
<proteinExistence type="predicted"/>
<organism evidence="1 2">
    <name type="scientific">Ignelater luminosus</name>
    <name type="common">Cucubano</name>
    <name type="synonym">Pyrophorus luminosus</name>
    <dbReference type="NCBI Taxonomy" id="2038154"/>
    <lineage>
        <taxon>Eukaryota</taxon>
        <taxon>Metazoa</taxon>
        <taxon>Ecdysozoa</taxon>
        <taxon>Arthropoda</taxon>
        <taxon>Hexapoda</taxon>
        <taxon>Insecta</taxon>
        <taxon>Pterygota</taxon>
        <taxon>Neoptera</taxon>
        <taxon>Endopterygota</taxon>
        <taxon>Coleoptera</taxon>
        <taxon>Polyphaga</taxon>
        <taxon>Elateriformia</taxon>
        <taxon>Elateroidea</taxon>
        <taxon>Elateridae</taxon>
        <taxon>Agrypninae</taxon>
        <taxon>Pyrophorini</taxon>
        <taxon>Ignelater</taxon>
    </lineage>
</organism>
<keyword evidence="2" id="KW-1185">Reference proteome</keyword>
<name>A0A8K0CHY2_IGNLU</name>